<protein>
    <submittedName>
        <fullName evidence="8">General amino acid permease agp2</fullName>
    </submittedName>
</protein>
<evidence type="ECO:0000259" key="7">
    <source>
        <dbReference type="Pfam" id="PF00324"/>
    </source>
</evidence>
<dbReference type="EMBL" id="CP120627">
    <property type="protein sequence ID" value="WEW55561.1"/>
    <property type="molecule type" value="Genomic_DNA"/>
</dbReference>
<feature type="region of interest" description="Disordered" evidence="5">
    <location>
        <begin position="1"/>
        <end position="74"/>
    </location>
</feature>
<dbReference type="PANTHER" id="PTHR43341:SF15">
    <property type="entry name" value="GENERAL AMINO ACID PERMEASE AGP2"/>
    <property type="match status" value="1"/>
</dbReference>
<dbReference type="GO" id="GO:0015171">
    <property type="term" value="F:amino acid transmembrane transporter activity"/>
    <property type="evidence" value="ECO:0007669"/>
    <property type="project" value="TreeGrafter"/>
</dbReference>
<dbReference type="GO" id="GO:0016020">
    <property type="term" value="C:membrane"/>
    <property type="evidence" value="ECO:0007669"/>
    <property type="project" value="UniProtKB-SubCell"/>
</dbReference>
<dbReference type="Proteomes" id="UP001219355">
    <property type="component" value="Chromosome 1"/>
</dbReference>
<dbReference type="InterPro" id="IPR004841">
    <property type="entry name" value="AA-permease/SLC12A_dom"/>
</dbReference>
<keyword evidence="9" id="KW-1185">Reference proteome</keyword>
<organism evidence="8 9">
    <name type="scientific">Emydomyces testavorans</name>
    <dbReference type="NCBI Taxonomy" id="2070801"/>
    <lineage>
        <taxon>Eukaryota</taxon>
        <taxon>Fungi</taxon>
        <taxon>Dikarya</taxon>
        <taxon>Ascomycota</taxon>
        <taxon>Pezizomycotina</taxon>
        <taxon>Eurotiomycetes</taxon>
        <taxon>Eurotiomycetidae</taxon>
        <taxon>Onygenales</taxon>
        <taxon>Nannizziopsiaceae</taxon>
        <taxon>Emydomyces</taxon>
    </lineage>
</organism>
<comment type="subcellular location">
    <subcellularLocation>
        <location evidence="1">Membrane</location>
        <topology evidence="1">Multi-pass membrane protein</topology>
    </subcellularLocation>
</comment>
<evidence type="ECO:0000256" key="4">
    <source>
        <dbReference type="ARBA" id="ARBA00023136"/>
    </source>
</evidence>
<keyword evidence="2 6" id="KW-0812">Transmembrane</keyword>
<dbReference type="InterPro" id="IPR050524">
    <property type="entry name" value="APC_YAT"/>
</dbReference>
<dbReference type="Gene3D" id="1.20.1740.10">
    <property type="entry name" value="Amino acid/polyamine transporter I"/>
    <property type="match status" value="1"/>
</dbReference>
<gene>
    <name evidence="8" type="primary">AGP2_2</name>
    <name evidence="8" type="ORF">PRK78_000992</name>
</gene>
<keyword evidence="3 6" id="KW-1133">Transmembrane helix</keyword>
<keyword evidence="4 6" id="KW-0472">Membrane</keyword>
<evidence type="ECO:0000256" key="3">
    <source>
        <dbReference type="ARBA" id="ARBA00022989"/>
    </source>
</evidence>
<accession>A0AAF0DBR6</accession>
<feature type="compositionally biased region" description="Polar residues" evidence="5">
    <location>
        <begin position="37"/>
        <end position="50"/>
    </location>
</feature>
<evidence type="ECO:0000256" key="2">
    <source>
        <dbReference type="ARBA" id="ARBA00022692"/>
    </source>
</evidence>
<feature type="compositionally biased region" description="Polar residues" evidence="5">
    <location>
        <begin position="1"/>
        <end position="18"/>
    </location>
</feature>
<sequence length="139" mass="14664">MADNKGNSTPRTAMSTALKSGPMVSQPLDPEKHPADSLSSQRQVSRPGSRTSDDDDNGGASLKPPADHTHRKLKPRHIQLIGIGGTIGTALFVQIGKGLISGGPASLFMAFTLWYKLGFMSLARGDSESYSLKGQGKNG</sequence>
<dbReference type="Pfam" id="PF00324">
    <property type="entry name" value="AA_permease"/>
    <property type="match status" value="1"/>
</dbReference>
<feature type="domain" description="Amino acid permease/ SLC12A" evidence="7">
    <location>
        <begin position="77"/>
        <end position="115"/>
    </location>
</feature>
<evidence type="ECO:0000256" key="6">
    <source>
        <dbReference type="SAM" id="Phobius"/>
    </source>
</evidence>
<name>A0AAF0DBR6_9EURO</name>
<evidence type="ECO:0000256" key="5">
    <source>
        <dbReference type="SAM" id="MobiDB-lite"/>
    </source>
</evidence>
<feature type="transmembrane region" description="Helical" evidence="6">
    <location>
        <begin position="80"/>
        <end position="100"/>
    </location>
</feature>
<dbReference type="PANTHER" id="PTHR43341">
    <property type="entry name" value="AMINO ACID PERMEASE"/>
    <property type="match status" value="1"/>
</dbReference>
<evidence type="ECO:0000313" key="8">
    <source>
        <dbReference type="EMBL" id="WEW55561.1"/>
    </source>
</evidence>
<evidence type="ECO:0000256" key="1">
    <source>
        <dbReference type="ARBA" id="ARBA00004141"/>
    </source>
</evidence>
<evidence type="ECO:0000313" key="9">
    <source>
        <dbReference type="Proteomes" id="UP001219355"/>
    </source>
</evidence>
<reference evidence="8" key="1">
    <citation type="submission" date="2023-03" db="EMBL/GenBank/DDBJ databases">
        <title>Emydomyces testavorans Genome Sequence.</title>
        <authorList>
            <person name="Hoyer L."/>
        </authorList>
    </citation>
    <scope>NUCLEOTIDE SEQUENCE</scope>
    <source>
        <strain evidence="8">16-2883</strain>
    </source>
</reference>
<proteinExistence type="predicted"/>
<dbReference type="AlphaFoldDB" id="A0AAF0DBR6"/>